<evidence type="ECO:0000256" key="1">
    <source>
        <dbReference type="ARBA" id="ARBA00005913"/>
    </source>
</evidence>
<protein>
    <submittedName>
        <fullName evidence="2">Uncharacterized protein</fullName>
    </submittedName>
</protein>
<comment type="similarity">
    <text evidence="1">Belongs to the KXD1 family.</text>
</comment>
<dbReference type="InterPro" id="IPR039843">
    <property type="entry name" value="KXD1-like"/>
</dbReference>
<dbReference type="Pfam" id="PF10241">
    <property type="entry name" value="KxDL"/>
    <property type="match status" value="1"/>
</dbReference>
<reference evidence="3" key="1">
    <citation type="journal article" date="2015" name="Nat. Genet.">
        <title>The genome and transcriptome of the zoonotic hookworm Ancylostoma ceylanicum identify infection-specific gene families.</title>
        <authorList>
            <person name="Schwarz E.M."/>
            <person name="Hu Y."/>
            <person name="Antoshechkin I."/>
            <person name="Miller M.M."/>
            <person name="Sternberg P.W."/>
            <person name="Aroian R.V."/>
        </authorList>
    </citation>
    <scope>NUCLEOTIDE SEQUENCE</scope>
    <source>
        <strain evidence="3">HY135</strain>
    </source>
</reference>
<evidence type="ECO:0000313" key="2">
    <source>
        <dbReference type="EMBL" id="EYC08290.1"/>
    </source>
</evidence>
<comment type="caution">
    <text evidence="2">The sequence shown here is derived from an EMBL/GenBank/DDBJ whole genome shotgun (WGS) entry which is preliminary data.</text>
</comment>
<evidence type="ECO:0000313" key="3">
    <source>
        <dbReference type="Proteomes" id="UP000024635"/>
    </source>
</evidence>
<dbReference type="PANTHER" id="PTHR13511:SF0">
    <property type="entry name" value="KXDL MOTIF-CONTAINING PROTEIN 1"/>
    <property type="match status" value="1"/>
</dbReference>
<name>A0A016TZN1_9BILA</name>
<keyword evidence="3" id="KW-1185">Reference proteome</keyword>
<organism evidence="2 3">
    <name type="scientific">Ancylostoma ceylanicum</name>
    <dbReference type="NCBI Taxonomy" id="53326"/>
    <lineage>
        <taxon>Eukaryota</taxon>
        <taxon>Metazoa</taxon>
        <taxon>Ecdysozoa</taxon>
        <taxon>Nematoda</taxon>
        <taxon>Chromadorea</taxon>
        <taxon>Rhabditida</taxon>
        <taxon>Rhabditina</taxon>
        <taxon>Rhabditomorpha</taxon>
        <taxon>Strongyloidea</taxon>
        <taxon>Ancylostomatidae</taxon>
        <taxon>Ancylostomatinae</taxon>
        <taxon>Ancylostoma</taxon>
    </lineage>
</organism>
<dbReference type="EMBL" id="JARK01001403">
    <property type="protein sequence ID" value="EYC08290.1"/>
    <property type="molecule type" value="Genomic_DNA"/>
</dbReference>
<proteinExistence type="inferred from homology"/>
<dbReference type="Proteomes" id="UP000024635">
    <property type="component" value="Unassembled WGS sequence"/>
</dbReference>
<sequence>MFRREPSQDFEAGQDHLIDAIASQIDHQTVDNIIDTQRKSLRRFEKTNEMLSNCTQLSERRLERARKDASIHKETIMQMKADLEFIFRKIRLFKNALSTTYPQIYNEVEQQSKSRLSEEKDD</sequence>
<dbReference type="OrthoDB" id="10258877at2759"/>
<dbReference type="InterPro" id="IPR019371">
    <property type="entry name" value="KxDL_dom"/>
</dbReference>
<gene>
    <name evidence="2" type="primary">Acey_s0067.g92</name>
    <name evidence="2" type="synonym">Acey-C13F10.2</name>
    <name evidence="2" type="ORF">Y032_0067g92</name>
</gene>
<accession>A0A016TZN1</accession>
<dbReference type="AlphaFoldDB" id="A0A016TZN1"/>
<dbReference type="GO" id="GO:0099078">
    <property type="term" value="C:BORC complex"/>
    <property type="evidence" value="ECO:0007669"/>
    <property type="project" value="TreeGrafter"/>
</dbReference>
<dbReference type="STRING" id="53326.A0A016TZN1"/>
<dbReference type="PANTHER" id="PTHR13511">
    <property type="entry name" value="KXDL MOTIF-CONTAINING PROTEIN 1"/>
    <property type="match status" value="1"/>
</dbReference>
<dbReference type="GO" id="GO:0032418">
    <property type="term" value="P:lysosome localization"/>
    <property type="evidence" value="ECO:0007669"/>
    <property type="project" value="TreeGrafter"/>
</dbReference>